<evidence type="ECO:0000313" key="1">
    <source>
        <dbReference type="EMBL" id="RNJ49421.1"/>
    </source>
</evidence>
<dbReference type="Proteomes" id="UP000268623">
    <property type="component" value="Unassembled WGS sequence"/>
</dbReference>
<organism evidence="1 2">
    <name type="scientific">Methylocystis hirsuta</name>
    <dbReference type="NCBI Taxonomy" id="369798"/>
    <lineage>
        <taxon>Bacteria</taxon>
        <taxon>Pseudomonadati</taxon>
        <taxon>Pseudomonadota</taxon>
        <taxon>Alphaproteobacteria</taxon>
        <taxon>Hyphomicrobiales</taxon>
        <taxon>Methylocystaceae</taxon>
        <taxon>Methylocystis</taxon>
    </lineage>
</organism>
<dbReference type="AlphaFoldDB" id="A0A3M9XN43"/>
<reference evidence="1 2" key="1">
    <citation type="submission" date="2018-08" db="EMBL/GenBank/DDBJ databases">
        <title>Genome sequence of Methylocystis hirsuta CSC1, a methanotroph able to accumulate PHAs.</title>
        <authorList>
            <person name="Bordel S."/>
            <person name="Rodriguez E."/>
            <person name="Gancedo J."/>
            <person name="Munoz R."/>
        </authorList>
    </citation>
    <scope>NUCLEOTIDE SEQUENCE [LARGE SCALE GENOMIC DNA]</scope>
    <source>
        <strain evidence="1 2">CSC1</strain>
    </source>
</reference>
<protein>
    <submittedName>
        <fullName evidence="1">Uncharacterized protein</fullName>
    </submittedName>
</protein>
<accession>A0A3M9XN43</accession>
<sequence>MSIQRQFERRLAFKQGRLRRGKRHNPVAVRLVNEVFVVRSPDYHTSDREVTTFERHYLHATKGWKVDRYSRQRRERLISVKEARAFGKPIVGERCRRLPNPKHLKREAA</sequence>
<name>A0A3M9XN43_9HYPH</name>
<comment type="caution">
    <text evidence="1">The sequence shown here is derived from an EMBL/GenBank/DDBJ whole genome shotgun (WGS) entry which is preliminary data.</text>
</comment>
<dbReference type="EMBL" id="QWDD01000001">
    <property type="protein sequence ID" value="RNJ49421.1"/>
    <property type="molecule type" value="Genomic_DNA"/>
</dbReference>
<proteinExistence type="predicted"/>
<evidence type="ECO:0000313" key="2">
    <source>
        <dbReference type="Proteomes" id="UP000268623"/>
    </source>
</evidence>
<keyword evidence="2" id="KW-1185">Reference proteome</keyword>
<dbReference type="RefSeq" id="WP_123175387.1">
    <property type="nucleotide sequence ID" value="NZ_QWDD01000001.1"/>
</dbReference>
<gene>
    <name evidence="1" type="ORF">D1O30_07185</name>
</gene>